<dbReference type="RefSeq" id="WP_032523855.1">
    <property type="nucleotide sequence ID" value="NZ_CP138934.1"/>
</dbReference>
<dbReference type="NCBIfam" id="TIGR01978">
    <property type="entry name" value="sufC"/>
    <property type="match status" value="1"/>
</dbReference>
<organism evidence="5 6">
    <name type="scientific">Prochlorococcus marinus str. GP2</name>
    <dbReference type="NCBI Taxonomy" id="59925"/>
    <lineage>
        <taxon>Bacteria</taxon>
        <taxon>Bacillati</taxon>
        <taxon>Cyanobacteriota</taxon>
        <taxon>Cyanophyceae</taxon>
        <taxon>Synechococcales</taxon>
        <taxon>Prochlorococcaceae</taxon>
        <taxon>Prochlorococcus</taxon>
    </lineage>
</organism>
<dbReference type="PROSITE" id="PS00211">
    <property type="entry name" value="ABC_TRANSPORTER_1"/>
    <property type="match status" value="1"/>
</dbReference>
<comment type="caution">
    <text evidence="5">The sequence shown here is derived from an EMBL/GenBank/DDBJ whole genome shotgun (WGS) entry which is preliminary data.</text>
</comment>
<accession>A0A0A1ZJA4</accession>
<dbReference type="PANTHER" id="PTHR43204:SF1">
    <property type="entry name" value="ABC TRANSPORTER I FAMILY MEMBER 6, CHLOROPLASTIC"/>
    <property type="match status" value="1"/>
</dbReference>
<dbReference type="SUPFAM" id="SSF52540">
    <property type="entry name" value="P-loop containing nucleoside triphosphate hydrolases"/>
    <property type="match status" value="1"/>
</dbReference>
<proteinExistence type="inferred from homology"/>
<evidence type="ECO:0000313" key="6">
    <source>
        <dbReference type="Proteomes" id="UP000030598"/>
    </source>
</evidence>
<dbReference type="GO" id="GO:0005524">
    <property type="term" value="F:ATP binding"/>
    <property type="evidence" value="ECO:0007669"/>
    <property type="project" value="UniProtKB-KW"/>
</dbReference>
<dbReference type="InterPro" id="IPR010230">
    <property type="entry name" value="FeS-cluster_ATPase_SufC"/>
</dbReference>
<name>A0A0A1ZJA4_PROMR</name>
<dbReference type="EMBL" id="JNAH01000003">
    <property type="protein sequence ID" value="KGF88308.1"/>
    <property type="molecule type" value="Genomic_DNA"/>
</dbReference>
<sequence>MQSKMKESDPILEVENLSASTENLPILKGVSLTVYPGEIHAIMGRNGCGKSTLSKIIAGHPSYNITNGDIKFLGENINSLEPEERSQSGIFLGFQYPIEIPGVSNLEFLRVSTNARRKFLNKEELDTFDFEELVKEKLEIVKMDHAFLSRSVNQGFSGGEKKRNEILQMALLEPKIAILDETDSGLDIDALRIVASGIKKISNTQTGIILITHYQRLLNEIKPNYVHVMSDGQIIKTGESDLALELEEKGYEWTDNFIKET</sequence>
<dbReference type="Gene3D" id="3.40.50.300">
    <property type="entry name" value="P-loop containing nucleotide triphosphate hydrolases"/>
    <property type="match status" value="1"/>
</dbReference>
<dbReference type="Pfam" id="PF00005">
    <property type="entry name" value="ABC_tran"/>
    <property type="match status" value="1"/>
</dbReference>
<keyword evidence="2" id="KW-0547">Nucleotide-binding</keyword>
<dbReference type="STRING" id="59925.EU91_0239"/>
<evidence type="ECO:0000313" key="5">
    <source>
        <dbReference type="EMBL" id="KGF88308.1"/>
    </source>
</evidence>
<dbReference type="CDD" id="cd03217">
    <property type="entry name" value="ABC_FeS_Assembly"/>
    <property type="match status" value="1"/>
</dbReference>
<dbReference type="InterPro" id="IPR027417">
    <property type="entry name" value="P-loop_NTPase"/>
</dbReference>
<keyword evidence="3" id="KW-0067">ATP-binding</keyword>
<dbReference type="AlphaFoldDB" id="A0A0A1ZJA4"/>
<dbReference type="PROSITE" id="PS50893">
    <property type="entry name" value="ABC_TRANSPORTER_2"/>
    <property type="match status" value="1"/>
</dbReference>
<dbReference type="eggNOG" id="COG0396">
    <property type="taxonomic scope" value="Bacteria"/>
</dbReference>
<reference evidence="6" key="1">
    <citation type="journal article" date="2014" name="Sci. Data">
        <title>Genomes of diverse isolates of the marine cyanobacterium Prochlorococcus.</title>
        <authorList>
            <person name="Biller S."/>
            <person name="Berube P."/>
            <person name="Thompson J."/>
            <person name="Kelly L."/>
            <person name="Roggensack S."/>
            <person name="Awad L."/>
            <person name="Roache-Johnson K."/>
            <person name="Ding H."/>
            <person name="Giovannoni S.J."/>
            <person name="Moore L.R."/>
            <person name="Chisholm S.W."/>
        </authorList>
    </citation>
    <scope>NUCLEOTIDE SEQUENCE [LARGE SCALE GENOMIC DNA]</scope>
    <source>
        <strain evidence="6">GP2</strain>
    </source>
</reference>
<protein>
    <submittedName>
        <fullName evidence="5">Iron-sulfur cluster assembly ATPase protein SufC</fullName>
    </submittedName>
</protein>
<dbReference type="InterPro" id="IPR017871">
    <property type="entry name" value="ABC_transporter-like_CS"/>
</dbReference>
<dbReference type="PANTHER" id="PTHR43204">
    <property type="entry name" value="ABC TRANSPORTER I FAMILY MEMBER 6, CHLOROPLASTIC"/>
    <property type="match status" value="1"/>
</dbReference>
<evidence type="ECO:0000256" key="2">
    <source>
        <dbReference type="ARBA" id="ARBA00022741"/>
    </source>
</evidence>
<dbReference type="InterPro" id="IPR003593">
    <property type="entry name" value="AAA+_ATPase"/>
</dbReference>
<evidence type="ECO:0000259" key="4">
    <source>
        <dbReference type="PROSITE" id="PS50893"/>
    </source>
</evidence>
<comment type="similarity">
    <text evidence="1">Belongs to the ABC transporter superfamily. Ycf16 family.</text>
</comment>
<gene>
    <name evidence="5" type="ORF">EU91_0239</name>
</gene>
<feature type="domain" description="ABC transporter" evidence="4">
    <location>
        <begin position="12"/>
        <end position="256"/>
    </location>
</feature>
<evidence type="ECO:0000256" key="1">
    <source>
        <dbReference type="ARBA" id="ARBA00006216"/>
    </source>
</evidence>
<dbReference type="GO" id="GO:0016887">
    <property type="term" value="F:ATP hydrolysis activity"/>
    <property type="evidence" value="ECO:0007669"/>
    <property type="project" value="InterPro"/>
</dbReference>
<dbReference type="SMART" id="SM00382">
    <property type="entry name" value="AAA"/>
    <property type="match status" value="1"/>
</dbReference>
<dbReference type="OrthoDB" id="9806149at2"/>
<evidence type="ECO:0000256" key="3">
    <source>
        <dbReference type="ARBA" id="ARBA00022840"/>
    </source>
</evidence>
<dbReference type="InterPro" id="IPR003439">
    <property type="entry name" value="ABC_transporter-like_ATP-bd"/>
</dbReference>
<dbReference type="Proteomes" id="UP000030598">
    <property type="component" value="Unassembled WGS sequence"/>
</dbReference>